<dbReference type="STRING" id="378753.KRH_11470"/>
<accession>B2GGF4</accession>
<dbReference type="eggNOG" id="COG2091">
    <property type="taxonomic scope" value="Bacteria"/>
</dbReference>
<evidence type="ECO:0000313" key="5">
    <source>
        <dbReference type="Proteomes" id="UP000008838"/>
    </source>
</evidence>
<protein>
    <submittedName>
        <fullName evidence="4">Putative phosphopantetheinyl transferase</fullName>
    </submittedName>
</protein>
<dbReference type="GO" id="GO:0000287">
    <property type="term" value="F:magnesium ion binding"/>
    <property type="evidence" value="ECO:0007669"/>
    <property type="project" value="InterPro"/>
</dbReference>
<feature type="domain" description="4'-phosphopantetheinyl transferase" evidence="3">
    <location>
        <begin position="151"/>
        <end position="235"/>
    </location>
</feature>
<dbReference type="EMBL" id="AP009152">
    <property type="protein sequence ID" value="BAG29494.1"/>
    <property type="molecule type" value="Genomic_DNA"/>
</dbReference>
<sequence length="258" mass="28156">MSAGTTALRQPVWATHRRRVPGAPADLTLHVLPVAEIAPWAFTALGCLGEEETARADTVQAERARELFLVSHVVLRHVLAHRLGCRPHEVPVHHDPVTGAPRAVHGRAGTVDDAARQGAPGTPPGPAPLQPVRFSLSRTAGFVAVATAQRRVGVDVERVQSDVETDVLLDVLHPEDRTRLSRLRGRRRAVAVTRAWVRVEALVKAWETGLARDPSGIHVGPRTRAEYGRDWVVTDARTTARENTRLAVAWQADSDSPR</sequence>
<dbReference type="RefSeq" id="WP_012398215.1">
    <property type="nucleotide sequence ID" value="NC_010617.1"/>
</dbReference>
<dbReference type="HOGENOM" id="CLU_057011_2_1_11"/>
<dbReference type="Gene3D" id="3.90.470.20">
    <property type="entry name" value="4'-phosphopantetheinyl transferase domain"/>
    <property type="match status" value="1"/>
</dbReference>
<gene>
    <name evidence="4" type="ordered locus">KRH_11470</name>
</gene>
<dbReference type="SUPFAM" id="SSF56214">
    <property type="entry name" value="4'-phosphopantetheinyl transferase"/>
    <property type="match status" value="2"/>
</dbReference>
<dbReference type="Proteomes" id="UP000008838">
    <property type="component" value="Chromosome"/>
</dbReference>
<dbReference type="InterPro" id="IPR008278">
    <property type="entry name" value="4-PPantetheinyl_Trfase_dom"/>
</dbReference>
<evidence type="ECO:0000259" key="3">
    <source>
        <dbReference type="Pfam" id="PF01648"/>
    </source>
</evidence>
<keyword evidence="1 4" id="KW-0808">Transferase</keyword>
<dbReference type="AlphaFoldDB" id="B2GGF4"/>
<evidence type="ECO:0000256" key="1">
    <source>
        <dbReference type="ARBA" id="ARBA00022679"/>
    </source>
</evidence>
<name>B2GGF4_KOCRD</name>
<evidence type="ECO:0000256" key="2">
    <source>
        <dbReference type="SAM" id="MobiDB-lite"/>
    </source>
</evidence>
<proteinExistence type="predicted"/>
<dbReference type="Pfam" id="PF01648">
    <property type="entry name" value="ACPS"/>
    <property type="match status" value="1"/>
</dbReference>
<reference evidence="4 5" key="1">
    <citation type="journal article" date="2008" name="J. Bacteriol.">
        <title>Complete genome sequence of the soil actinomycete Kocuria rhizophila.</title>
        <authorList>
            <person name="Takarada H."/>
            <person name="Sekine M."/>
            <person name="Kosugi H."/>
            <person name="Matsuo Y."/>
            <person name="Fujisawa T."/>
            <person name="Omata S."/>
            <person name="Kishi E."/>
            <person name="Shimizu A."/>
            <person name="Tsukatani N."/>
            <person name="Tanikawa S."/>
            <person name="Fujita N."/>
            <person name="Harayama S."/>
        </authorList>
    </citation>
    <scope>NUCLEOTIDE SEQUENCE [LARGE SCALE GENOMIC DNA]</scope>
    <source>
        <strain evidence="5">ATCC 9341 / DSM 348 / NBRC 103217 / DC2201</strain>
    </source>
</reference>
<keyword evidence="5" id="KW-1185">Reference proteome</keyword>
<dbReference type="OrthoDB" id="4882756at2"/>
<dbReference type="InterPro" id="IPR037143">
    <property type="entry name" value="4-PPantetheinyl_Trfase_dom_sf"/>
</dbReference>
<dbReference type="KEGG" id="krh:KRH_11470"/>
<evidence type="ECO:0000313" key="4">
    <source>
        <dbReference type="EMBL" id="BAG29494.1"/>
    </source>
</evidence>
<feature type="region of interest" description="Disordered" evidence="2">
    <location>
        <begin position="107"/>
        <end position="127"/>
    </location>
</feature>
<organism evidence="4 5">
    <name type="scientific">Kocuria rhizophila (strain ATCC 9341 / DSM 348 / NBRC 103217 / DC2201)</name>
    <dbReference type="NCBI Taxonomy" id="378753"/>
    <lineage>
        <taxon>Bacteria</taxon>
        <taxon>Bacillati</taxon>
        <taxon>Actinomycetota</taxon>
        <taxon>Actinomycetes</taxon>
        <taxon>Micrococcales</taxon>
        <taxon>Micrococcaceae</taxon>
        <taxon>Kocuria</taxon>
    </lineage>
</organism>
<dbReference type="GO" id="GO:0008897">
    <property type="term" value="F:holo-[acyl-carrier-protein] synthase activity"/>
    <property type="evidence" value="ECO:0007669"/>
    <property type="project" value="InterPro"/>
</dbReference>